<accession>A0A8J1XZW7</accession>
<dbReference type="Proteomes" id="UP000749559">
    <property type="component" value="Unassembled WGS sequence"/>
</dbReference>
<keyword evidence="2" id="KW-1185">Reference proteome</keyword>
<reference evidence="1" key="1">
    <citation type="submission" date="2022-03" db="EMBL/GenBank/DDBJ databases">
        <authorList>
            <person name="Martin C."/>
        </authorList>
    </citation>
    <scope>NUCLEOTIDE SEQUENCE</scope>
</reference>
<gene>
    <name evidence="1" type="ORF">OFUS_LOCUS762</name>
</gene>
<name>A0A8J1XZW7_OWEFU</name>
<protein>
    <submittedName>
        <fullName evidence="1">Uncharacterized protein</fullName>
    </submittedName>
</protein>
<dbReference type="AlphaFoldDB" id="A0A8J1XZW7"/>
<evidence type="ECO:0000313" key="1">
    <source>
        <dbReference type="EMBL" id="CAH1773119.1"/>
    </source>
</evidence>
<proteinExistence type="predicted"/>
<comment type="caution">
    <text evidence="1">The sequence shown here is derived from an EMBL/GenBank/DDBJ whole genome shotgun (WGS) entry which is preliminary data.</text>
</comment>
<evidence type="ECO:0000313" key="2">
    <source>
        <dbReference type="Proteomes" id="UP000749559"/>
    </source>
</evidence>
<organism evidence="1 2">
    <name type="scientific">Owenia fusiformis</name>
    <name type="common">Polychaete worm</name>
    <dbReference type="NCBI Taxonomy" id="6347"/>
    <lineage>
        <taxon>Eukaryota</taxon>
        <taxon>Metazoa</taxon>
        <taxon>Spiralia</taxon>
        <taxon>Lophotrochozoa</taxon>
        <taxon>Annelida</taxon>
        <taxon>Polychaeta</taxon>
        <taxon>Sedentaria</taxon>
        <taxon>Canalipalpata</taxon>
        <taxon>Sabellida</taxon>
        <taxon>Oweniida</taxon>
        <taxon>Oweniidae</taxon>
        <taxon>Owenia</taxon>
    </lineage>
</organism>
<sequence length="183" mass="20868">MEKYGPISYAFMKSGYQRKKVAVWMISIMLFVNGVSSSKDQQALFERYQNGGDFGENSLNQQHNIRSALNQQHNIRSTLNQQHNIRSTFYLSIRHSNRNDDNLDSILQPLELIKRADKTIGGIIGITSKRDTLSNDDMCHLVCSYCAEQLGRRWAALCIFECESGNGGNSYDNCFSLWQVTIN</sequence>
<dbReference type="EMBL" id="CAIIXF020000001">
    <property type="protein sequence ID" value="CAH1773119.1"/>
    <property type="molecule type" value="Genomic_DNA"/>
</dbReference>